<reference evidence="2 3" key="1">
    <citation type="journal article" date="2019" name="Nat. Ecol. Evol.">
        <title>Megaphylogeny resolves global patterns of mushroom evolution.</title>
        <authorList>
            <person name="Varga T."/>
            <person name="Krizsan K."/>
            <person name="Foldi C."/>
            <person name="Dima B."/>
            <person name="Sanchez-Garcia M."/>
            <person name="Sanchez-Ramirez S."/>
            <person name="Szollosi G.J."/>
            <person name="Szarkandi J.G."/>
            <person name="Papp V."/>
            <person name="Albert L."/>
            <person name="Andreopoulos W."/>
            <person name="Angelini C."/>
            <person name="Antonin V."/>
            <person name="Barry K.W."/>
            <person name="Bougher N.L."/>
            <person name="Buchanan P."/>
            <person name="Buyck B."/>
            <person name="Bense V."/>
            <person name="Catcheside P."/>
            <person name="Chovatia M."/>
            <person name="Cooper J."/>
            <person name="Damon W."/>
            <person name="Desjardin D."/>
            <person name="Finy P."/>
            <person name="Geml J."/>
            <person name="Haridas S."/>
            <person name="Hughes K."/>
            <person name="Justo A."/>
            <person name="Karasinski D."/>
            <person name="Kautmanova I."/>
            <person name="Kiss B."/>
            <person name="Kocsube S."/>
            <person name="Kotiranta H."/>
            <person name="LaButti K.M."/>
            <person name="Lechner B.E."/>
            <person name="Liimatainen K."/>
            <person name="Lipzen A."/>
            <person name="Lukacs Z."/>
            <person name="Mihaltcheva S."/>
            <person name="Morgado L.N."/>
            <person name="Niskanen T."/>
            <person name="Noordeloos M.E."/>
            <person name="Ohm R.A."/>
            <person name="Ortiz-Santana B."/>
            <person name="Ovrebo C."/>
            <person name="Racz N."/>
            <person name="Riley R."/>
            <person name="Savchenko A."/>
            <person name="Shiryaev A."/>
            <person name="Soop K."/>
            <person name="Spirin V."/>
            <person name="Szebenyi C."/>
            <person name="Tomsovsky M."/>
            <person name="Tulloss R.E."/>
            <person name="Uehling J."/>
            <person name="Grigoriev I.V."/>
            <person name="Vagvolgyi C."/>
            <person name="Papp T."/>
            <person name="Martin F.M."/>
            <person name="Miettinen O."/>
            <person name="Hibbett D.S."/>
            <person name="Nagy L.G."/>
        </authorList>
    </citation>
    <scope>NUCLEOTIDE SEQUENCE [LARGE SCALE GENOMIC DNA]</scope>
    <source>
        <strain evidence="2 3">CBS 962.96</strain>
    </source>
</reference>
<dbReference type="EMBL" id="ML180196">
    <property type="protein sequence ID" value="THU78416.1"/>
    <property type="molecule type" value="Genomic_DNA"/>
</dbReference>
<dbReference type="AlphaFoldDB" id="A0A4S8KRL4"/>
<name>A0A4S8KRL4_DENBC</name>
<dbReference type="OrthoDB" id="3203159at2759"/>
<dbReference type="Proteomes" id="UP000297245">
    <property type="component" value="Unassembled WGS sequence"/>
</dbReference>
<gene>
    <name evidence="2" type="ORF">K435DRAFT_811572</name>
</gene>
<evidence type="ECO:0000313" key="3">
    <source>
        <dbReference type="Proteomes" id="UP000297245"/>
    </source>
</evidence>
<evidence type="ECO:0000313" key="2">
    <source>
        <dbReference type="EMBL" id="THU78416.1"/>
    </source>
</evidence>
<feature type="region of interest" description="Disordered" evidence="1">
    <location>
        <begin position="292"/>
        <end position="321"/>
    </location>
</feature>
<keyword evidence="3" id="KW-1185">Reference proteome</keyword>
<proteinExistence type="predicted"/>
<protein>
    <submittedName>
        <fullName evidence="2">Uncharacterized protein</fullName>
    </submittedName>
</protein>
<feature type="compositionally biased region" description="Low complexity" evidence="1">
    <location>
        <begin position="296"/>
        <end position="310"/>
    </location>
</feature>
<sequence length="321" mass="36249">MADASNEYIFVSIGRLLWPPAITAIISDHGLLLPKPKSSDISPYMSESELKLIELKPINHTSGIKTVTPSETDTVTEKELSFPTLRALKHIGKDQPILDRCHKALEIGTQFLQLPWLLGAQPAQRQLHKTVFTAELTLLDDLLHQFRTFARDDQTYYALKQETYQQLSVLLYHHLKSSSISSKISGEQIPDFPGWPHGTVGTDFFSQNDIEILAVSYRVQVEHFLFRLNQIHNFSTNESQLYKKKELVMSPPNSSLNSFSIAVDARRRRSHMFIPKSSISWTSAPIHTSRLADLFNDSPGDPDPNNSDNDNSGDERPPNSL</sequence>
<organism evidence="2 3">
    <name type="scientific">Dendrothele bispora (strain CBS 962.96)</name>
    <dbReference type="NCBI Taxonomy" id="1314807"/>
    <lineage>
        <taxon>Eukaryota</taxon>
        <taxon>Fungi</taxon>
        <taxon>Dikarya</taxon>
        <taxon>Basidiomycota</taxon>
        <taxon>Agaricomycotina</taxon>
        <taxon>Agaricomycetes</taxon>
        <taxon>Agaricomycetidae</taxon>
        <taxon>Agaricales</taxon>
        <taxon>Agaricales incertae sedis</taxon>
        <taxon>Dendrothele</taxon>
    </lineage>
</organism>
<evidence type="ECO:0000256" key="1">
    <source>
        <dbReference type="SAM" id="MobiDB-lite"/>
    </source>
</evidence>
<accession>A0A4S8KRL4</accession>